<dbReference type="InterPro" id="IPR013954">
    <property type="entry name" value="PNK3P"/>
</dbReference>
<dbReference type="RefSeq" id="WP_105037279.1">
    <property type="nucleotide sequence ID" value="NZ_PPSL01000001.1"/>
</dbReference>
<comment type="similarity">
    <text evidence="3">Belongs to the GmhB family.</text>
</comment>
<dbReference type="NCBIfam" id="TIGR01656">
    <property type="entry name" value="Histidinol-ppas"/>
    <property type="match status" value="1"/>
</dbReference>
<comment type="subcellular location">
    <subcellularLocation>
        <location evidence="2">Cytoplasm</location>
    </subcellularLocation>
</comment>
<comment type="subunit">
    <text evidence="4">Monomer.</text>
</comment>
<keyword evidence="11" id="KW-1185">Reference proteome</keyword>
<evidence type="ECO:0000256" key="9">
    <source>
        <dbReference type="ARBA" id="ARBA00031828"/>
    </source>
</evidence>
<dbReference type="Gene3D" id="3.40.50.1000">
    <property type="entry name" value="HAD superfamily/HAD-like"/>
    <property type="match status" value="1"/>
</dbReference>
<dbReference type="GO" id="GO:0046872">
    <property type="term" value="F:metal ion binding"/>
    <property type="evidence" value="ECO:0007669"/>
    <property type="project" value="UniProtKB-KW"/>
</dbReference>
<evidence type="ECO:0000256" key="7">
    <source>
        <dbReference type="ARBA" id="ARBA00022801"/>
    </source>
</evidence>
<dbReference type="InterPro" id="IPR023214">
    <property type="entry name" value="HAD_sf"/>
</dbReference>
<comment type="caution">
    <text evidence="10">The sequence shown here is derived from an EMBL/GenBank/DDBJ whole genome shotgun (WGS) entry which is preliminary data.</text>
</comment>
<dbReference type="PANTHER" id="PTHR42891:SF1">
    <property type="entry name" value="D-GLYCERO-BETA-D-MANNO-HEPTOSE-1,7-BISPHOSPHATE 7-PHOSPHATASE"/>
    <property type="match status" value="1"/>
</dbReference>
<dbReference type="OrthoDB" id="9803871at2"/>
<organism evidence="10 11">
    <name type="scientific">Flavipsychrobacter stenotrophus</name>
    <dbReference type="NCBI Taxonomy" id="2077091"/>
    <lineage>
        <taxon>Bacteria</taxon>
        <taxon>Pseudomonadati</taxon>
        <taxon>Bacteroidota</taxon>
        <taxon>Chitinophagia</taxon>
        <taxon>Chitinophagales</taxon>
        <taxon>Chitinophagaceae</taxon>
        <taxon>Flavipsychrobacter</taxon>
    </lineage>
</organism>
<proteinExistence type="inferred from homology"/>
<dbReference type="Pfam" id="PF08645">
    <property type="entry name" value="PNK3P"/>
    <property type="match status" value="1"/>
</dbReference>
<dbReference type="InterPro" id="IPR006549">
    <property type="entry name" value="HAD-SF_hydro_IIIA"/>
</dbReference>
<evidence type="ECO:0000256" key="3">
    <source>
        <dbReference type="ARBA" id="ARBA00005628"/>
    </source>
</evidence>
<evidence type="ECO:0000256" key="5">
    <source>
        <dbReference type="ARBA" id="ARBA00022490"/>
    </source>
</evidence>
<comment type="cofactor">
    <cofactor evidence="1">
        <name>Mg(2+)</name>
        <dbReference type="ChEBI" id="CHEBI:18420"/>
    </cofactor>
</comment>
<evidence type="ECO:0000313" key="11">
    <source>
        <dbReference type="Proteomes" id="UP000239872"/>
    </source>
</evidence>
<dbReference type="EMBL" id="PPSL01000001">
    <property type="protein sequence ID" value="PQJ12395.1"/>
    <property type="molecule type" value="Genomic_DNA"/>
</dbReference>
<keyword evidence="6" id="KW-0479">Metal-binding</keyword>
<name>A0A2S7T0Q1_9BACT</name>
<dbReference type="GO" id="GO:0005975">
    <property type="term" value="P:carbohydrate metabolic process"/>
    <property type="evidence" value="ECO:0007669"/>
    <property type="project" value="InterPro"/>
</dbReference>
<keyword evidence="7" id="KW-0378">Hydrolase</keyword>
<accession>A0A2S7T0Q1</accession>
<dbReference type="AlphaFoldDB" id="A0A2S7T0Q1"/>
<dbReference type="GO" id="GO:0016791">
    <property type="term" value="F:phosphatase activity"/>
    <property type="evidence" value="ECO:0007669"/>
    <property type="project" value="InterPro"/>
</dbReference>
<dbReference type="InterPro" id="IPR006543">
    <property type="entry name" value="Histidinol-phos"/>
</dbReference>
<dbReference type="PANTHER" id="PTHR42891">
    <property type="entry name" value="D-GLYCERO-BETA-D-MANNO-HEPTOSE-1,7-BISPHOSPHATE 7-PHOSPHATASE"/>
    <property type="match status" value="1"/>
</dbReference>
<keyword evidence="5" id="KW-0963">Cytoplasm</keyword>
<evidence type="ECO:0000313" key="10">
    <source>
        <dbReference type="EMBL" id="PQJ12395.1"/>
    </source>
</evidence>
<gene>
    <name evidence="10" type="ORF">CJD36_001195</name>
</gene>
<evidence type="ECO:0000256" key="6">
    <source>
        <dbReference type="ARBA" id="ARBA00022723"/>
    </source>
</evidence>
<dbReference type="GO" id="GO:0005737">
    <property type="term" value="C:cytoplasm"/>
    <property type="evidence" value="ECO:0007669"/>
    <property type="project" value="UniProtKB-SubCell"/>
</dbReference>
<evidence type="ECO:0000256" key="1">
    <source>
        <dbReference type="ARBA" id="ARBA00001946"/>
    </source>
</evidence>
<protein>
    <recommendedName>
        <fullName evidence="9">D,D-heptose 1,7-bisphosphate phosphatase</fullName>
    </recommendedName>
</protein>
<dbReference type="InterPro" id="IPR004446">
    <property type="entry name" value="Heptose_bisP_phosphatase"/>
</dbReference>
<dbReference type="SUPFAM" id="SSF56784">
    <property type="entry name" value="HAD-like"/>
    <property type="match status" value="1"/>
</dbReference>
<evidence type="ECO:0000256" key="4">
    <source>
        <dbReference type="ARBA" id="ARBA00011245"/>
    </source>
</evidence>
<evidence type="ECO:0000256" key="8">
    <source>
        <dbReference type="ARBA" id="ARBA00023277"/>
    </source>
</evidence>
<keyword evidence="8" id="KW-0119">Carbohydrate metabolism</keyword>
<reference evidence="10 11" key="1">
    <citation type="submission" date="2018-01" db="EMBL/GenBank/DDBJ databases">
        <title>A novel member of the phylum Bacteroidetes isolated from glacier ice.</title>
        <authorList>
            <person name="Liu Q."/>
            <person name="Xin Y.-H."/>
        </authorList>
    </citation>
    <scope>NUCLEOTIDE SEQUENCE [LARGE SCALE GENOMIC DNA]</scope>
    <source>
        <strain evidence="10 11">RB1R16</strain>
    </source>
</reference>
<dbReference type="NCBIfam" id="TIGR01662">
    <property type="entry name" value="HAD-SF-IIIA"/>
    <property type="match status" value="1"/>
</dbReference>
<dbReference type="Proteomes" id="UP000239872">
    <property type="component" value="Unassembled WGS sequence"/>
</dbReference>
<dbReference type="InterPro" id="IPR036412">
    <property type="entry name" value="HAD-like_sf"/>
</dbReference>
<evidence type="ECO:0000256" key="2">
    <source>
        <dbReference type="ARBA" id="ARBA00004496"/>
    </source>
</evidence>
<sequence>MTFLNNRPEVDNSWTLFLDRDGVINVESVGSYITTWSEFKFHDGVLQAIKDLSGVFGNIVVVTNQRGVGKEIMTLATLKEIHANMKEEVADNGGRINKVYACTALVDTDHNRKPNVGMGHQAQQDFPEIDFKKSIMVGNSMSDMEFGKRLGMHTIFLTTKYKAVELPNDVIDEQYTSLNEWAQALLATEMVTN</sequence>